<reference evidence="3 4" key="1">
    <citation type="journal article" date="2017" name="Gigascience">
        <title>Draft genome of the honey bee ectoparasitic mite, Tropilaelaps mercedesae, is shaped by the parasitic life history.</title>
        <authorList>
            <person name="Dong X."/>
            <person name="Armstrong S.D."/>
            <person name="Xia D."/>
            <person name="Makepeace B.L."/>
            <person name="Darby A.C."/>
            <person name="Kadowaki T."/>
        </authorList>
    </citation>
    <scope>NUCLEOTIDE SEQUENCE [LARGE SCALE GENOMIC DNA]</scope>
    <source>
        <strain evidence="3">Wuxi-XJTLU</strain>
    </source>
</reference>
<dbReference type="STRING" id="418985.A0A1V9WZJ5"/>
<dbReference type="PANTHER" id="PTHR13067">
    <property type="entry name" value="CASPASE-ACTIVATED DNASE"/>
    <property type="match status" value="1"/>
</dbReference>
<dbReference type="GO" id="GO:0005634">
    <property type="term" value="C:nucleus"/>
    <property type="evidence" value="ECO:0007669"/>
    <property type="project" value="InterPro"/>
</dbReference>
<feature type="region of interest" description="Disordered" evidence="1">
    <location>
        <begin position="244"/>
        <end position="284"/>
    </location>
</feature>
<keyword evidence="4" id="KW-1185">Reference proteome</keyword>
<dbReference type="InterPro" id="IPR015311">
    <property type="entry name" value="DFF40_C"/>
</dbReference>
<dbReference type="InterPro" id="IPR039729">
    <property type="entry name" value="DFF40"/>
</dbReference>
<feature type="domain" description="DNA fragmentation factor 40 C-terminal" evidence="2">
    <location>
        <begin position="40"/>
        <end position="244"/>
    </location>
</feature>
<comment type="caution">
    <text evidence="3">The sequence shown here is derived from an EMBL/GenBank/DDBJ whole genome shotgun (WGS) entry which is preliminary data.</text>
</comment>
<dbReference type="OrthoDB" id="9943677at2759"/>
<gene>
    <name evidence="3" type="ORF">BIW11_04936</name>
</gene>
<dbReference type="PANTHER" id="PTHR13067:SF2">
    <property type="entry name" value="CASPASE-ACTIVATED DNASE"/>
    <property type="match status" value="1"/>
</dbReference>
<evidence type="ECO:0000313" key="3">
    <source>
        <dbReference type="EMBL" id="OQR66720.1"/>
    </source>
</evidence>
<sequence length="284" mass="32790">MNAVAELEAALSKESRQLISTMREAAPALVQAILLSKTTEREASDDYIQAASRRALLDSRSEDFEWFETVRALKAQSKKEVLRDSARRRIKGYYYKTKEDLLKAVPRPTVDYMFNELMNRLRHADYNGTYFEREHTEAFCCGQGWFNCEGAFDKTSCSYVHHINPYASPEDYLIFSTWNLDHQVERSRSVIPSLRDALLTRPNRVNMGYFYSLLFTRTNLRLVHVVCHLKTSHKGLECDPDRVFSPGEDHHADNASDKKREKGTRTTSSRQTKTKLSSRRSSNS</sequence>
<dbReference type="GO" id="GO:0004520">
    <property type="term" value="F:DNA endonuclease activity"/>
    <property type="evidence" value="ECO:0007669"/>
    <property type="project" value="InterPro"/>
</dbReference>
<dbReference type="Proteomes" id="UP000192247">
    <property type="component" value="Unassembled WGS sequence"/>
</dbReference>
<dbReference type="EMBL" id="MNPL01031307">
    <property type="protein sequence ID" value="OQR66720.1"/>
    <property type="molecule type" value="Genomic_DNA"/>
</dbReference>
<dbReference type="FunCoup" id="A0A1V9WZJ5">
    <property type="interactions" value="151"/>
</dbReference>
<dbReference type="Pfam" id="PF09230">
    <property type="entry name" value="DFF40"/>
    <property type="match status" value="1"/>
</dbReference>
<dbReference type="InParanoid" id="A0A1V9WZJ5"/>
<evidence type="ECO:0000259" key="2">
    <source>
        <dbReference type="Pfam" id="PF09230"/>
    </source>
</evidence>
<dbReference type="GO" id="GO:0006309">
    <property type="term" value="P:apoptotic DNA fragmentation"/>
    <property type="evidence" value="ECO:0007669"/>
    <property type="project" value="InterPro"/>
</dbReference>
<dbReference type="InterPro" id="IPR044925">
    <property type="entry name" value="His-Me_finger_sf"/>
</dbReference>
<dbReference type="GO" id="GO:0005737">
    <property type="term" value="C:cytoplasm"/>
    <property type="evidence" value="ECO:0007669"/>
    <property type="project" value="InterPro"/>
</dbReference>
<accession>A0A1V9WZJ5</accession>
<proteinExistence type="predicted"/>
<name>A0A1V9WZJ5_9ACAR</name>
<dbReference type="SUPFAM" id="SSF54060">
    <property type="entry name" value="His-Me finger endonucleases"/>
    <property type="match status" value="1"/>
</dbReference>
<protein>
    <submittedName>
        <fullName evidence="3">DNAation factor-like</fullName>
    </submittedName>
</protein>
<organism evidence="3 4">
    <name type="scientific">Tropilaelaps mercedesae</name>
    <dbReference type="NCBI Taxonomy" id="418985"/>
    <lineage>
        <taxon>Eukaryota</taxon>
        <taxon>Metazoa</taxon>
        <taxon>Ecdysozoa</taxon>
        <taxon>Arthropoda</taxon>
        <taxon>Chelicerata</taxon>
        <taxon>Arachnida</taxon>
        <taxon>Acari</taxon>
        <taxon>Parasitiformes</taxon>
        <taxon>Mesostigmata</taxon>
        <taxon>Gamasina</taxon>
        <taxon>Dermanyssoidea</taxon>
        <taxon>Laelapidae</taxon>
        <taxon>Tropilaelaps</taxon>
    </lineage>
</organism>
<dbReference type="AlphaFoldDB" id="A0A1V9WZJ5"/>
<feature type="compositionally biased region" description="Basic and acidic residues" evidence="1">
    <location>
        <begin position="244"/>
        <end position="264"/>
    </location>
</feature>
<dbReference type="GO" id="GO:0016787">
    <property type="term" value="F:hydrolase activity"/>
    <property type="evidence" value="ECO:0007669"/>
    <property type="project" value="InterPro"/>
</dbReference>
<evidence type="ECO:0000313" key="4">
    <source>
        <dbReference type="Proteomes" id="UP000192247"/>
    </source>
</evidence>
<evidence type="ECO:0000256" key="1">
    <source>
        <dbReference type="SAM" id="MobiDB-lite"/>
    </source>
</evidence>